<evidence type="ECO:0000256" key="1">
    <source>
        <dbReference type="SAM" id="MobiDB-lite"/>
    </source>
</evidence>
<comment type="caution">
    <text evidence="3">The sequence shown here is derived from an EMBL/GenBank/DDBJ whole genome shotgun (WGS) entry which is preliminary data.</text>
</comment>
<dbReference type="Pfam" id="PF04471">
    <property type="entry name" value="Mrr_cat"/>
    <property type="match status" value="1"/>
</dbReference>
<sequence length="300" mass="32756">MKESSAIAALAGLLYDFLPGSGNNATAFPLAAQKVGVAQYWQPGSKLPSLTQLLTLTLEHRRSSFCPLILEIVRQSMTWRGKRDPLTRAEIDQLNKLLPGVGFKIPDLLEPEFLDTFPGTPAAAPTPTAPTTQSQAADPAKLAELSIRIRDLGSLAPQERGFAFERFLHDLFDAYGLSPRASFRPRSGEQIDGSFELDGDTYLLEAKWHSAPTPAADLHVLNGKLNGRPTWSRALFISYGGFSPDGLAAFNQGKSSLICMDGFDLYETLSRGLPLDRVIAKKARRAVETGLCHVSVRDLF</sequence>
<keyword evidence="4" id="KW-1185">Reference proteome</keyword>
<accession>A0ABR9IIW7</accession>
<evidence type="ECO:0000313" key="3">
    <source>
        <dbReference type="EMBL" id="MBE1503116.1"/>
    </source>
</evidence>
<reference evidence="3 4" key="1">
    <citation type="submission" date="2020-10" db="EMBL/GenBank/DDBJ databases">
        <title>Sequencing the genomes of 1000 actinobacteria strains.</title>
        <authorList>
            <person name="Klenk H.-P."/>
        </authorList>
    </citation>
    <scope>NUCLEOTIDE SEQUENCE [LARGE SCALE GENOMIC DNA]</scope>
    <source>
        <strain evidence="3 4">DSM 7307</strain>
    </source>
</reference>
<evidence type="ECO:0000313" key="4">
    <source>
        <dbReference type="Proteomes" id="UP000620262"/>
    </source>
</evidence>
<dbReference type="InterPro" id="IPR011335">
    <property type="entry name" value="Restrct_endonuc-II-like"/>
</dbReference>
<dbReference type="RefSeq" id="WP_192727379.1">
    <property type="nucleotide sequence ID" value="NZ_BAAAVL010000003.1"/>
</dbReference>
<evidence type="ECO:0000259" key="2">
    <source>
        <dbReference type="Pfam" id="PF04471"/>
    </source>
</evidence>
<dbReference type="SUPFAM" id="SSF52980">
    <property type="entry name" value="Restriction endonuclease-like"/>
    <property type="match status" value="1"/>
</dbReference>
<feature type="domain" description="Restriction endonuclease type IV Mrr" evidence="2">
    <location>
        <begin position="161"/>
        <end position="266"/>
    </location>
</feature>
<proteinExistence type="predicted"/>
<gene>
    <name evidence="3" type="ORF">H4W29_000297</name>
</gene>
<dbReference type="InterPro" id="IPR007560">
    <property type="entry name" value="Restrct_endonuc_IV_Mrr"/>
</dbReference>
<feature type="region of interest" description="Disordered" evidence="1">
    <location>
        <begin position="116"/>
        <end position="138"/>
    </location>
</feature>
<dbReference type="EMBL" id="JADBEC010000001">
    <property type="protein sequence ID" value="MBE1503116.1"/>
    <property type="molecule type" value="Genomic_DNA"/>
</dbReference>
<organism evidence="3 4">
    <name type="scientific">Rhizobium viscosum</name>
    <name type="common">Arthrobacter viscosus</name>
    <dbReference type="NCBI Taxonomy" id="1673"/>
    <lineage>
        <taxon>Bacteria</taxon>
        <taxon>Pseudomonadati</taxon>
        <taxon>Pseudomonadota</taxon>
        <taxon>Alphaproteobacteria</taxon>
        <taxon>Hyphomicrobiales</taxon>
        <taxon>Rhizobiaceae</taxon>
        <taxon>Rhizobium/Agrobacterium group</taxon>
        <taxon>Rhizobium</taxon>
    </lineage>
</organism>
<protein>
    <recommendedName>
        <fullName evidence="2">Restriction endonuclease type IV Mrr domain-containing protein</fullName>
    </recommendedName>
</protein>
<dbReference type="Proteomes" id="UP000620262">
    <property type="component" value="Unassembled WGS sequence"/>
</dbReference>
<name>A0ABR9IIW7_RHIVS</name>